<name>A0ABN1M374_9FIRM</name>
<dbReference type="Proteomes" id="UP001400965">
    <property type="component" value="Unassembled WGS sequence"/>
</dbReference>
<dbReference type="EMBL" id="BAAACP010000007">
    <property type="protein sequence ID" value="GAA0863690.1"/>
    <property type="molecule type" value="Genomic_DNA"/>
</dbReference>
<accession>A0ABN1M374</accession>
<evidence type="ECO:0000313" key="1">
    <source>
        <dbReference type="EMBL" id="GAA0863690.1"/>
    </source>
</evidence>
<keyword evidence="2" id="KW-1185">Reference proteome</keyword>
<gene>
    <name evidence="1" type="ORF">GCM10008917_14180</name>
</gene>
<proteinExistence type="predicted"/>
<sequence>MSCGCANTNKNDGKQVVDLVRSKGKGNFPLRTPHEIACVNCSKSFIMNTHVDKCPHCNMTYGVTPCSSMNKENIKAADINY</sequence>
<dbReference type="RefSeq" id="WP_346044310.1">
    <property type="nucleotide sequence ID" value="NZ_BAAACP010000007.1"/>
</dbReference>
<reference evidence="1 2" key="1">
    <citation type="journal article" date="2019" name="Int. J. Syst. Evol. Microbiol.">
        <title>The Global Catalogue of Microorganisms (GCM) 10K type strain sequencing project: providing services to taxonomists for standard genome sequencing and annotation.</title>
        <authorList>
            <consortium name="The Broad Institute Genomics Platform"/>
            <consortium name="The Broad Institute Genome Sequencing Center for Infectious Disease"/>
            <person name="Wu L."/>
            <person name="Ma J."/>
        </authorList>
    </citation>
    <scope>NUCLEOTIDE SEQUENCE [LARGE SCALE GENOMIC DNA]</scope>
    <source>
        <strain evidence="1 2">JCM 6486</strain>
    </source>
</reference>
<organism evidence="1 2">
    <name type="scientific">Paraclostridium tenue</name>
    <dbReference type="NCBI Taxonomy" id="1737"/>
    <lineage>
        <taxon>Bacteria</taxon>
        <taxon>Bacillati</taxon>
        <taxon>Bacillota</taxon>
        <taxon>Clostridia</taxon>
        <taxon>Peptostreptococcales</taxon>
        <taxon>Peptostreptococcaceae</taxon>
        <taxon>Paraclostridium</taxon>
    </lineage>
</organism>
<comment type="caution">
    <text evidence="1">The sequence shown here is derived from an EMBL/GenBank/DDBJ whole genome shotgun (WGS) entry which is preliminary data.</text>
</comment>
<evidence type="ECO:0000313" key="2">
    <source>
        <dbReference type="Proteomes" id="UP001400965"/>
    </source>
</evidence>
<protein>
    <submittedName>
        <fullName evidence="1">Uncharacterized protein</fullName>
    </submittedName>
</protein>